<dbReference type="Pfam" id="PF07690">
    <property type="entry name" value="MFS_1"/>
    <property type="match status" value="1"/>
</dbReference>
<feature type="transmembrane region" description="Helical" evidence="6">
    <location>
        <begin position="27"/>
        <end position="47"/>
    </location>
</feature>
<accession>A0AAQ3T414</accession>
<keyword evidence="5 6" id="KW-0472">Membrane</keyword>
<feature type="transmembrane region" description="Helical" evidence="6">
    <location>
        <begin position="390"/>
        <end position="412"/>
    </location>
</feature>
<evidence type="ECO:0000256" key="6">
    <source>
        <dbReference type="SAM" id="Phobius"/>
    </source>
</evidence>
<feature type="transmembrane region" description="Helical" evidence="6">
    <location>
        <begin position="456"/>
        <end position="474"/>
    </location>
</feature>
<evidence type="ECO:0000256" key="1">
    <source>
        <dbReference type="ARBA" id="ARBA00004141"/>
    </source>
</evidence>
<sequence>MAGSGELSTYYTTDDALSLVGFGRFQAFVLAYSGLGWVAEAFEIMLLSFVGPAVEAEWGVSGAEQGLISSVIFAGMLIGSVAGGLIADRCGRRTGFLFTAMVTGIFGLLSAFSPNYASLLALRFIVGVGLGAGHVLSTWFIEFVPAAKRGTWMVVFHVSWTVGTVLEALLAWAVMPVLGWRWLLALSSAPCIVLLVFFPLTPESPRYLCSRGRTMDATVILERIARVNKGTLPPGILIYTPEKNVDSNLGTSESPLLLAEDNTGIEEDRSSMTSDVLTFQALWSYDLMRSTFLLCFMYVANYFAYYGVILLTSELSNGRRACASSRTHLMKPNSDNLYRDVLVTSLAEFPGLLLAGLLVDRIGRKTSMGGMLLMCGAFLAPLSVKLEEGLVTTLLFCARTCIMGSFAVLYVYTPELYPASSRNTGVGITSSLGRIGSIVSPLIVVGLLESCRQKEAVIVLDLVLFLAGVTCALFPRETKGCQIQ</sequence>
<feature type="transmembrane region" description="Helical" evidence="6">
    <location>
        <begin position="67"/>
        <end position="87"/>
    </location>
</feature>
<dbReference type="GO" id="GO:0016020">
    <property type="term" value="C:membrane"/>
    <property type="evidence" value="ECO:0007669"/>
    <property type="project" value="UniProtKB-SubCell"/>
</dbReference>
<dbReference type="Gene3D" id="1.20.1250.20">
    <property type="entry name" value="MFS general substrate transporter like domains"/>
    <property type="match status" value="1"/>
</dbReference>
<dbReference type="PROSITE" id="PS50850">
    <property type="entry name" value="MFS"/>
    <property type="match status" value="1"/>
</dbReference>
<dbReference type="EMBL" id="CP144747">
    <property type="protein sequence ID" value="WVZ66419.1"/>
    <property type="molecule type" value="Genomic_DNA"/>
</dbReference>
<gene>
    <name evidence="8" type="ORF">U9M48_015637</name>
</gene>
<dbReference type="InterPro" id="IPR005828">
    <property type="entry name" value="MFS_sugar_transport-like"/>
</dbReference>
<reference evidence="8 9" key="1">
    <citation type="submission" date="2024-02" db="EMBL/GenBank/DDBJ databases">
        <title>High-quality chromosome-scale genome assembly of Pensacola bahiagrass (Paspalum notatum Flugge var. saurae).</title>
        <authorList>
            <person name="Vega J.M."/>
            <person name="Podio M."/>
            <person name="Orjuela J."/>
            <person name="Siena L.A."/>
            <person name="Pessino S.C."/>
            <person name="Combes M.C."/>
            <person name="Mariac C."/>
            <person name="Albertini E."/>
            <person name="Pupilli F."/>
            <person name="Ortiz J.P.A."/>
            <person name="Leblanc O."/>
        </authorList>
    </citation>
    <scope>NUCLEOTIDE SEQUENCE [LARGE SCALE GENOMIC DNA]</scope>
    <source>
        <strain evidence="8">R1</strain>
        <tissue evidence="8">Leaf</tissue>
    </source>
</reference>
<dbReference type="PANTHER" id="PTHR23511:SF43">
    <property type="entry name" value="MAJOR FACILITATOR SUPERFAMILY (MFS) PROFILE DOMAIN-CONTAINING PROTEIN"/>
    <property type="match status" value="1"/>
</dbReference>
<feature type="domain" description="Major facilitator superfamily (MFS) profile" evidence="7">
    <location>
        <begin position="29"/>
        <end position="479"/>
    </location>
</feature>
<dbReference type="Pfam" id="PF00083">
    <property type="entry name" value="Sugar_tr"/>
    <property type="match status" value="1"/>
</dbReference>
<dbReference type="Proteomes" id="UP001341281">
    <property type="component" value="Chromosome 03"/>
</dbReference>
<feature type="transmembrane region" description="Helical" evidence="6">
    <location>
        <begin position="119"/>
        <end position="141"/>
    </location>
</feature>
<feature type="transmembrane region" description="Helical" evidence="6">
    <location>
        <begin position="424"/>
        <end position="444"/>
    </location>
</feature>
<evidence type="ECO:0000313" key="9">
    <source>
        <dbReference type="Proteomes" id="UP001341281"/>
    </source>
</evidence>
<feature type="transmembrane region" description="Helical" evidence="6">
    <location>
        <begin position="180"/>
        <end position="201"/>
    </location>
</feature>
<keyword evidence="3 6" id="KW-0812">Transmembrane</keyword>
<feature type="transmembrane region" description="Helical" evidence="6">
    <location>
        <begin position="153"/>
        <end position="174"/>
    </location>
</feature>
<organism evidence="8 9">
    <name type="scientific">Paspalum notatum var. saurae</name>
    <dbReference type="NCBI Taxonomy" id="547442"/>
    <lineage>
        <taxon>Eukaryota</taxon>
        <taxon>Viridiplantae</taxon>
        <taxon>Streptophyta</taxon>
        <taxon>Embryophyta</taxon>
        <taxon>Tracheophyta</taxon>
        <taxon>Spermatophyta</taxon>
        <taxon>Magnoliopsida</taxon>
        <taxon>Liliopsida</taxon>
        <taxon>Poales</taxon>
        <taxon>Poaceae</taxon>
        <taxon>PACMAD clade</taxon>
        <taxon>Panicoideae</taxon>
        <taxon>Andropogonodae</taxon>
        <taxon>Paspaleae</taxon>
        <taxon>Paspalinae</taxon>
        <taxon>Paspalum</taxon>
    </lineage>
</organism>
<evidence type="ECO:0000256" key="3">
    <source>
        <dbReference type="ARBA" id="ARBA00022692"/>
    </source>
</evidence>
<dbReference type="InterPro" id="IPR020846">
    <property type="entry name" value="MFS_dom"/>
</dbReference>
<keyword evidence="4 6" id="KW-1133">Transmembrane helix</keyword>
<keyword evidence="2" id="KW-0813">Transport</keyword>
<evidence type="ECO:0000259" key="7">
    <source>
        <dbReference type="PROSITE" id="PS50850"/>
    </source>
</evidence>
<protein>
    <recommendedName>
        <fullName evidence="7">Major facilitator superfamily (MFS) profile domain-containing protein</fullName>
    </recommendedName>
</protein>
<dbReference type="AlphaFoldDB" id="A0AAQ3T414"/>
<dbReference type="PROSITE" id="PS00216">
    <property type="entry name" value="SUGAR_TRANSPORT_1"/>
    <property type="match status" value="1"/>
</dbReference>
<dbReference type="PANTHER" id="PTHR23511">
    <property type="entry name" value="SYNAPTIC VESICLE GLYCOPROTEIN 2"/>
    <property type="match status" value="1"/>
</dbReference>
<comment type="subcellular location">
    <subcellularLocation>
        <location evidence="1">Membrane</location>
        <topology evidence="1">Multi-pass membrane protein</topology>
    </subcellularLocation>
</comment>
<name>A0AAQ3T414_PASNO</name>
<proteinExistence type="predicted"/>
<dbReference type="GO" id="GO:0022857">
    <property type="term" value="F:transmembrane transporter activity"/>
    <property type="evidence" value="ECO:0007669"/>
    <property type="project" value="InterPro"/>
</dbReference>
<feature type="transmembrane region" description="Helical" evidence="6">
    <location>
        <begin position="366"/>
        <end position="384"/>
    </location>
</feature>
<feature type="transmembrane region" description="Helical" evidence="6">
    <location>
        <begin position="341"/>
        <end position="359"/>
    </location>
</feature>
<evidence type="ECO:0000256" key="5">
    <source>
        <dbReference type="ARBA" id="ARBA00023136"/>
    </source>
</evidence>
<feature type="transmembrane region" description="Helical" evidence="6">
    <location>
        <begin position="94"/>
        <end position="113"/>
    </location>
</feature>
<evidence type="ECO:0000256" key="2">
    <source>
        <dbReference type="ARBA" id="ARBA00022448"/>
    </source>
</evidence>
<keyword evidence="9" id="KW-1185">Reference proteome</keyword>
<dbReference type="InterPro" id="IPR005829">
    <property type="entry name" value="Sugar_transporter_CS"/>
</dbReference>
<dbReference type="InterPro" id="IPR036259">
    <property type="entry name" value="MFS_trans_sf"/>
</dbReference>
<evidence type="ECO:0000313" key="8">
    <source>
        <dbReference type="EMBL" id="WVZ66419.1"/>
    </source>
</evidence>
<dbReference type="FunFam" id="1.20.1250.20:FF:000232">
    <property type="entry name" value="Organic cation/carnitine transporter 7"/>
    <property type="match status" value="1"/>
</dbReference>
<evidence type="ECO:0000256" key="4">
    <source>
        <dbReference type="ARBA" id="ARBA00022989"/>
    </source>
</evidence>
<dbReference type="InterPro" id="IPR011701">
    <property type="entry name" value="MFS"/>
</dbReference>
<feature type="transmembrane region" description="Helical" evidence="6">
    <location>
        <begin position="292"/>
        <end position="311"/>
    </location>
</feature>
<dbReference type="SUPFAM" id="SSF103473">
    <property type="entry name" value="MFS general substrate transporter"/>
    <property type="match status" value="1"/>
</dbReference>